<evidence type="ECO:0000313" key="2">
    <source>
        <dbReference type="EMBL" id="TZF90292.1"/>
    </source>
</evidence>
<evidence type="ECO:0000313" key="3">
    <source>
        <dbReference type="Proteomes" id="UP000323164"/>
    </source>
</evidence>
<dbReference type="OrthoDB" id="5683663at2"/>
<dbReference type="PANTHER" id="PTHR30373">
    <property type="entry name" value="UPF0603 PROTEIN YGCG"/>
    <property type="match status" value="1"/>
</dbReference>
<comment type="caution">
    <text evidence="2">The sequence shown here is derived from an EMBL/GenBank/DDBJ whole genome shotgun (WGS) entry which is preliminary data.</text>
</comment>
<feature type="domain" description="TPM" evidence="1">
    <location>
        <begin position="16"/>
        <end position="137"/>
    </location>
</feature>
<evidence type="ECO:0000259" key="1">
    <source>
        <dbReference type="Pfam" id="PF04536"/>
    </source>
</evidence>
<dbReference type="Pfam" id="PF04536">
    <property type="entry name" value="TPM_phosphatase"/>
    <property type="match status" value="1"/>
</dbReference>
<dbReference type="Proteomes" id="UP000323164">
    <property type="component" value="Unassembled WGS sequence"/>
</dbReference>
<sequence length="162" mass="17733">MRALRHLFAPSSGGAFPPEMLERIGAAIAASEARHTGEICFAVEAALPFRLALDDHRPRDRALDVFTRLRVWDTAANNGVLVYMLLADRAIEIVADRGFSGHVDAAQWSVICRDLESAMRAGDTEGGVMRAIDAISALLELHFPRPSGYVDTNELADRPHLL</sequence>
<dbReference type="RefSeq" id="WP_149352411.1">
    <property type="nucleotide sequence ID" value="NZ_VTRV01000044.1"/>
</dbReference>
<protein>
    <recommendedName>
        <fullName evidence="1">TPM domain-containing protein</fullName>
    </recommendedName>
</protein>
<name>A0A5D8Z840_9GAMM</name>
<organism evidence="2 3">
    <name type="scientific">Cognatilysobacter lacus</name>
    <dbReference type="NCBI Taxonomy" id="1643323"/>
    <lineage>
        <taxon>Bacteria</taxon>
        <taxon>Pseudomonadati</taxon>
        <taxon>Pseudomonadota</taxon>
        <taxon>Gammaproteobacteria</taxon>
        <taxon>Lysobacterales</taxon>
        <taxon>Lysobacteraceae</taxon>
        <taxon>Cognatilysobacter</taxon>
    </lineage>
</organism>
<dbReference type="Gene3D" id="3.10.310.50">
    <property type="match status" value="1"/>
</dbReference>
<reference evidence="2 3" key="1">
    <citation type="submission" date="2019-08" db="EMBL/GenBank/DDBJ databases">
        <title>Draft genome sequence of Lysobacter sp. UKS-15.</title>
        <authorList>
            <person name="Im W.-T."/>
        </authorList>
    </citation>
    <scope>NUCLEOTIDE SEQUENCE [LARGE SCALE GENOMIC DNA]</scope>
    <source>
        <strain evidence="2 3">UKS-15</strain>
    </source>
</reference>
<accession>A0A5D8Z840</accession>
<gene>
    <name evidence="2" type="ORF">FW784_05815</name>
</gene>
<proteinExistence type="predicted"/>
<dbReference type="AlphaFoldDB" id="A0A5D8Z840"/>
<keyword evidence="3" id="KW-1185">Reference proteome</keyword>
<dbReference type="InterPro" id="IPR007621">
    <property type="entry name" value="TPM_dom"/>
</dbReference>
<dbReference type="PANTHER" id="PTHR30373:SF8">
    <property type="entry name" value="BLL7265 PROTEIN"/>
    <property type="match status" value="1"/>
</dbReference>
<dbReference type="EMBL" id="VTRV01000044">
    <property type="protein sequence ID" value="TZF90292.1"/>
    <property type="molecule type" value="Genomic_DNA"/>
</dbReference>